<name>A0A1H1CGR8_NATTX</name>
<keyword evidence="5" id="KW-0489">Methyltransferase</keyword>
<organism evidence="5 6">
    <name type="scientific">Natronobacterium texcoconense</name>
    <dbReference type="NCBI Taxonomy" id="1095778"/>
    <lineage>
        <taxon>Archaea</taxon>
        <taxon>Methanobacteriati</taxon>
        <taxon>Methanobacteriota</taxon>
        <taxon>Stenosarchaea group</taxon>
        <taxon>Halobacteria</taxon>
        <taxon>Halobacteriales</taxon>
        <taxon>Natrialbaceae</taxon>
        <taxon>Natronobacterium</taxon>
    </lineage>
</organism>
<dbReference type="EMBL" id="FNLC01000001">
    <property type="protein sequence ID" value="SDQ63332.1"/>
    <property type="molecule type" value="Genomic_DNA"/>
</dbReference>
<dbReference type="Gene3D" id="1.20.120.1630">
    <property type="match status" value="1"/>
</dbReference>
<dbReference type="GO" id="GO:0008168">
    <property type="term" value="F:methyltransferase activity"/>
    <property type="evidence" value="ECO:0007669"/>
    <property type="project" value="UniProtKB-KW"/>
</dbReference>
<evidence type="ECO:0000256" key="4">
    <source>
        <dbReference type="ARBA" id="ARBA00023136"/>
    </source>
</evidence>
<dbReference type="PANTHER" id="PTHR12714:SF9">
    <property type="entry name" value="PROTEIN-S-ISOPRENYLCYSTEINE O-METHYLTRANSFERASE"/>
    <property type="match status" value="1"/>
</dbReference>
<dbReference type="OrthoDB" id="148346at2157"/>
<dbReference type="Proteomes" id="UP000198848">
    <property type="component" value="Unassembled WGS sequence"/>
</dbReference>
<dbReference type="STRING" id="1095778.SAMN04489842_1398"/>
<keyword evidence="3" id="KW-1133">Transmembrane helix</keyword>
<accession>A0A1H1CGR8</accession>
<keyword evidence="5" id="KW-0808">Transferase</keyword>
<dbReference type="PANTHER" id="PTHR12714">
    <property type="entry name" value="PROTEIN-S ISOPRENYLCYSTEINE O-METHYLTRANSFERASE"/>
    <property type="match status" value="1"/>
</dbReference>
<evidence type="ECO:0000256" key="3">
    <source>
        <dbReference type="ARBA" id="ARBA00022989"/>
    </source>
</evidence>
<keyword evidence="6" id="KW-1185">Reference proteome</keyword>
<reference evidence="6" key="1">
    <citation type="submission" date="2016-10" db="EMBL/GenBank/DDBJ databases">
        <authorList>
            <person name="Varghese N."/>
            <person name="Submissions S."/>
        </authorList>
    </citation>
    <scope>NUCLEOTIDE SEQUENCE [LARGE SCALE GENOMIC DNA]</scope>
    <source>
        <strain evidence="6">DSM 24767</strain>
    </source>
</reference>
<sequence length="165" mass="18385">MTSTRVYLKTALFTVLVPGTLAVAIPQLLAKWRPHPRLPIGSDVARPLGTASLLSGIALYLHTTVQFGEGNGTPSPTDEPDELVTSGVYSYTRNPMYVGVLLVIVGQALRQRSLSPLWWALGCWIGFHNRVIRFEEPHLAEKHGEEYEQYCEDVPRWLPFGRGAE</sequence>
<evidence type="ECO:0000313" key="6">
    <source>
        <dbReference type="Proteomes" id="UP000198848"/>
    </source>
</evidence>
<dbReference type="GO" id="GO:0032259">
    <property type="term" value="P:methylation"/>
    <property type="evidence" value="ECO:0007669"/>
    <property type="project" value="UniProtKB-KW"/>
</dbReference>
<protein>
    <submittedName>
        <fullName evidence="5">Protein-S-isoprenylcysteine O-methyltransferase Ste14</fullName>
    </submittedName>
</protein>
<dbReference type="AlphaFoldDB" id="A0A1H1CGR8"/>
<proteinExistence type="predicted"/>
<dbReference type="GO" id="GO:0012505">
    <property type="term" value="C:endomembrane system"/>
    <property type="evidence" value="ECO:0007669"/>
    <property type="project" value="UniProtKB-SubCell"/>
</dbReference>
<comment type="subcellular location">
    <subcellularLocation>
        <location evidence="1">Endomembrane system</location>
        <topology evidence="1">Multi-pass membrane protein</topology>
    </subcellularLocation>
</comment>
<dbReference type="RefSeq" id="WP_090379201.1">
    <property type="nucleotide sequence ID" value="NZ_FNLC01000001.1"/>
</dbReference>
<gene>
    <name evidence="5" type="ORF">SAMN04489842_1398</name>
</gene>
<keyword evidence="2" id="KW-0812">Transmembrane</keyword>
<evidence type="ECO:0000256" key="2">
    <source>
        <dbReference type="ARBA" id="ARBA00022692"/>
    </source>
</evidence>
<dbReference type="InterPro" id="IPR007318">
    <property type="entry name" value="Phopholipid_MeTrfase"/>
</dbReference>
<dbReference type="Pfam" id="PF04191">
    <property type="entry name" value="PEMT"/>
    <property type="match status" value="1"/>
</dbReference>
<evidence type="ECO:0000256" key="1">
    <source>
        <dbReference type="ARBA" id="ARBA00004127"/>
    </source>
</evidence>
<keyword evidence="4" id="KW-0472">Membrane</keyword>
<evidence type="ECO:0000313" key="5">
    <source>
        <dbReference type="EMBL" id="SDQ63332.1"/>
    </source>
</evidence>